<comment type="caution">
    <text evidence="1">The sequence shown here is derived from an EMBL/GenBank/DDBJ whole genome shotgun (WGS) entry which is preliminary data.</text>
</comment>
<name>A0ABT1RU21_9FIRM</name>
<feature type="non-terminal residue" evidence="1">
    <location>
        <position position="96"/>
    </location>
</feature>
<dbReference type="EMBL" id="JANFXK010000135">
    <property type="protein sequence ID" value="MCQ4638703.1"/>
    <property type="molecule type" value="Genomic_DNA"/>
</dbReference>
<protein>
    <submittedName>
        <fullName evidence="1">TraE family protein</fullName>
    </submittedName>
</protein>
<keyword evidence="2" id="KW-1185">Reference proteome</keyword>
<feature type="non-terminal residue" evidence="1">
    <location>
        <position position="1"/>
    </location>
</feature>
<evidence type="ECO:0000313" key="2">
    <source>
        <dbReference type="Proteomes" id="UP001524502"/>
    </source>
</evidence>
<organism evidence="1 2">
    <name type="scientific">Anaerovorax odorimutans</name>
    <dbReference type="NCBI Taxonomy" id="109327"/>
    <lineage>
        <taxon>Bacteria</taxon>
        <taxon>Bacillati</taxon>
        <taxon>Bacillota</taxon>
        <taxon>Clostridia</taxon>
        <taxon>Peptostreptococcales</taxon>
        <taxon>Anaerovoracaceae</taxon>
        <taxon>Anaerovorax</taxon>
    </lineage>
</organism>
<reference evidence="1 2" key="1">
    <citation type="submission" date="2022-06" db="EMBL/GenBank/DDBJ databases">
        <title>Isolation of gut microbiota from human fecal samples.</title>
        <authorList>
            <person name="Pamer E.G."/>
            <person name="Barat B."/>
            <person name="Waligurski E."/>
            <person name="Medina S."/>
            <person name="Paddock L."/>
            <person name="Mostad J."/>
        </authorList>
    </citation>
    <scope>NUCLEOTIDE SEQUENCE [LARGE SCALE GENOMIC DNA]</scope>
    <source>
        <strain evidence="1 2">SL.3.17</strain>
    </source>
</reference>
<dbReference type="Proteomes" id="UP001524502">
    <property type="component" value="Unassembled WGS sequence"/>
</dbReference>
<proteinExistence type="predicted"/>
<gene>
    <name evidence="1" type="ORF">NE619_18420</name>
</gene>
<sequence>TIWPDGIFQVGKTKYAKTYQFSDINYAVASREDKEAMFLEYSELLNSFDSGATTKITINNRRINRQAFEEKILIPLKGDEMDGYRKEYNRMLLEKA</sequence>
<accession>A0ABT1RU21</accession>
<evidence type="ECO:0000313" key="1">
    <source>
        <dbReference type="EMBL" id="MCQ4638703.1"/>
    </source>
</evidence>